<gene>
    <name evidence="2" type="ORF">HJG63_008870</name>
</gene>
<evidence type="ECO:0000256" key="1">
    <source>
        <dbReference type="SAM" id="MobiDB-lite"/>
    </source>
</evidence>
<name>A0A7J8D6U5_ROUAE</name>
<evidence type="ECO:0000313" key="2">
    <source>
        <dbReference type="EMBL" id="KAF6418870.1"/>
    </source>
</evidence>
<sequence length="133" mass="14681">MHPDTFRTTTALRTCLGHRVWPWRGGLGASRAFKYQLLHGWAGEGLLAPPASSEPFKSFKSRLFQTPLLRPEASLSSSVLRPFQRWAQTWARRAAFLRTQALPSRDLSVGRGLGAPPSSTSSRGPSRDSPPEP</sequence>
<evidence type="ECO:0000313" key="3">
    <source>
        <dbReference type="Proteomes" id="UP000593571"/>
    </source>
</evidence>
<dbReference type="EMBL" id="JACASE010000013">
    <property type="protein sequence ID" value="KAF6418870.1"/>
    <property type="molecule type" value="Genomic_DNA"/>
</dbReference>
<dbReference type="AlphaFoldDB" id="A0A7J8D6U5"/>
<keyword evidence="3" id="KW-1185">Reference proteome</keyword>
<dbReference type="Proteomes" id="UP000593571">
    <property type="component" value="Unassembled WGS sequence"/>
</dbReference>
<protein>
    <submittedName>
        <fullName evidence="2">Uncharacterized protein</fullName>
    </submittedName>
</protein>
<comment type="caution">
    <text evidence="2">The sequence shown here is derived from an EMBL/GenBank/DDBJ whole genome shotgun (WGS) entry which is preliminary data.</text>
</comment>
<proteinExistence type="predicted"/>
<reference evidence="2 3" key="1">
    <citation type="journal article" date="2020" name="Nature">
        <title>Six reference-quality genomes reveal evolution of bat adaptations.</title>
        <authorList>
            <person name="Jebb D."/>
            <person name="Huang Z."/>
            <person name="Pippel M."/>
            <person name="Hughes G.M."/>
            <person name="Lavrichenko K."/>
            <person name="Devanna P."/>
            <person name="Winkler S."/>
            <person name="Jermiin L.S."/>
            <person name="Skirmuntt E.C."/>
            <person name="Katzourakis A."/>
            <person name="Burkitt-Gray L."/>
            <person name="Ray D.A."/>
            <person name="Sullivan K.A.M."/>
            <person name="Roscito J.G."/>
            <person name="Kirilenko B.M."/>
            <person name="Davalos L.M."/>
            <person name="Corthals A.P."/>
            <person name="Power M.L."/>
            <person name="Jones G."/>
            <person name="Ransome R.D."/>
            <person name="Dechmann D.K.N."/>
            <person name="Locatelli A.G."/>
            <person name="Puechmaille S.J."/>
            <person name="Fedrigo O."/>
            <person name="Jarvis E.D."/>
            <person name="Hiller M."/>
            <person name="Vernes S.C."/>
            <person name="Myers E.W."/>
            <person name="Teeling E.C."/>
        </authorList>
    </citation>
    <scope>NUCLEOTIDE SEQUENCE [LARGE SCALE GENOMIC DNA]</scope>
    <source>
        <strain evidence="2">MRouAeg1</strain>
        <tissue evidence="2">Muscle</tissue>
    </source>
</reference>
<organism evidence="2 3">
    <name type="scientific">Rousettus aegyptiacus</name>
    <name type="common">Egyptian fruit bat</name>
    <name type="synonym">Pteropus aegyptiacus</name>
    <dbReference type="NCBI Taxonomy" id="9407"/>
    <lineage>
        <taxon>Eukaryota</taxon>
        <taxon>Metazoa</taxon>
        <taxon>Chordata</taxon>
        <taxon>Craniata</taxon>
        <taxon>Vertebrata</taxon>
        <taxon>Euteleostomi</taxon>
        <taxon>Mammalia</taxon>
        <taxon>Eutheria</taxon>
        <taxon>Laurasiatheria</taxon>
        <taxon>Chiroptera</taxon>
        <taxon>Yinpterochiroptera</taxon>
        <taxon>Pteropodoidea</taxon>
        <taxon>Pteropodidae</taxon>
        <taxon>Rousettinae</taxon>
        <taxon>Rousettus</taxon>
    </lineage>
</organism>
<feature type="region of interest" description="Disordered" evidence="1">
    <location>
        <begin position="107"/>
        <end position="133"/>
    </location>
</feature>
<accession>A0A7J8D6U5</accession>